<feature type="transmembrane region" description="Helical" evidence="1">
    <location>
        <begin position="24"/>
        <end position="46"/>
    </location>
</feature>
<evidence type="ECO:0008006" key="4">
    <source>
        <dbReference type="Google" id="ProtNLM"/>
    </source>
</evidence>
<feature type="transmembrane region" description="Helical" evidence="1">
    <location>
        <begin position="67"/>
        <end position="88"/>
    </location>
</feature>
<feature type="transmembrane region" description="Helical" evidence="1">
    <location>
        <begin position="308"/>
        <end position="332"/>
    </location>
</feature>
<comment type="caution">
    <text evidence="2">The sequence shown here is derived from an EMBL/GenBank/DDBJ whole genome shotgun (WGS) entry which is preliminary data.</text>
</comment>
<keyword evidence="1" id="KW-1133">Transmembrane helix</keyword>
<dbReference type="AlphaFoldDB" id="A0A397SN36"/>
<proteinExistence type="predicted"/>
<name>A0A397SN36_9GLOM</name>
<organism evidence="2 3">
    <name type="scientific">Glomus cerebriforme</name>
    <dbReference type="NCBI Taxonomy" id="658196"/>
    <lineage>
        <taxon>Eukaryota</taxon>
        <taxon>Fungi</taxon>
        <taxon>Fungi incertae sedis</taxon>
        <taxon>Mucoromycota</taxon>
        <taxon>Glomeromycotina</taxon>
        <taxon>Glomeromycetes</taxon>
        <taxon>Glomerales</taxon>
        <taxon>Glomeraceae</taxon>
        <taxon>Glomus</taxon>
    </lineage>
</organism>
<reference evidence="2 3" key="1">
    <citation type="submission" date="2018-06" db="EMBL/GenBank/DDBJ databases">
        <title>Comparative genomics reveals the genomic features of Rhizophagus irregularis, R. cerebriforme, R. diaphanum and Gigaspora rosea, and their symbiotic lifestyle signature.</title>
        <authorList>
            <person name="Morin E."/>
            <person name="San Clemente H."/>
            <person name="Chen E.C.H."/>
            <person name="De La Providencia I."/>
            <person name="Hainaut M."/>
            <person name="Kuo A."/>
            <person name="Kohler A."/>
            <person name="Murat C."/>
            <person name="Tang N."/>
            <person name="Roy S."/>
            <person name="Loubradou J."/>
            <person name="Henrissat B."/>
            <person name="Grigoriev I.V."/>
            <person name="Corradi N."/>
            <person name="Roux C."/>
            <person name="Martin F.M."/>
        </authorList>
    </citation>
    <scope>NUCLEOTIDE SEQUENCE [LARGE SCALE GENOMIC DNA]</scope>
    <source>
        <strain evidence="2 3">DAOM 227022</strain>
    </source>
</reference>
<keyword evidence="1" id="KW-0812">Transmembrane</keyword>
<keyword evidence="3" id="KW-1185">Reference proteome</keyword>
<evidence type="ECO:0000313" key="2">
    <source>
        <dbReference type="EMBL" id="RIA86329.1"/>
    </source>
</evidence>
<feature type="transmembrane region" description="Helical" evidence="1">
    <location>
        <begin position="100"/>
        <end position="121"/>
    </location>
</feature>
<protein>
    <recommendedName>
        <fullName evidence="4">G-protein coupled receptors family 1 profile domain-containing protein</fullName>
    </recommendedName>
</protein>
<keyword evidence="1" id="KW-0472">Membrane</keyword>
<feature type="transmembrane region" description="Helical" evidence="1">
    <location>
        <begin position="167"/>
        <end position="187"/>
    </location>
</feature>
<accession>A0A397SN36</accession>
<evidence type="ECO:0000256" key="1">
    <source>
        <dbReference type="SAM" id="Phobius"/>
    </source>
</evidence>
<feature type="transmembrane region" description="Helical" evidence="1">
    <location>
        <begin position="280"/>
        <end position="302"/>
    </location>
</feature>
<feature type="transmembrane region" description="Helical" evidence="1">
    <location>
        <begin position="207"/>
        <end position="230"/>
    </location>
</feature>
<gene>
    <name evidence="2" type="ORF">C1645_779892</name>
</gene>
<dbReference type="Proteomes" id="UP000265703">
    <property type="component" value="Unassembled WGS sequence"/>
</dbReference>
<evidence type="ECO:0000313" key="3">
    <source>
        <dbReference type="Proteomes" id="UP000265703"/>
    </source>
</evidence>
<sequence length="369" mass="42951">MSTSNICEFTYGIHNCEGSKEYKILYIICIVMWFIPCIFSFSLLYWKFKYRKNSKLFIDKLFAPLEGFLLWNGISNLAHIIHYVVILGNFFSGYPVIRELIFAFSWSFGFVGIYSFIAGMFQSILCMKFEQFTTSATHRTLENANNDSRNRSTTVWIPKGYQVTISFWALTFLLFALTTTFSIIMGLNRNIVRENDAFMRHNKPFLFANGFLFGTLWFNCVLIFTILRYYGRNLVRIIKESFTLTGIQDTRDSDVPDRIKRKLENAKNTFEAYINELRTFNYGICALMLWFSISLIPLAVIYERIFKTLWIGLLLTAISNFLTSTCLTIVLIKILKAELNPYREEATAEALIELNEMNSYFSEVDSSEV</sequence>
<dbReference type="EMBL" id="QKYT01000369">
    <property type="protein sequence ID" value="RIA86329.1"/>
    <property type="molecule type" value="Genomic_DNA"/>
</dbReference>
<dbReference type="OrthoDB" id="2352267at2759"/>